<dbReference type="CDD" id="cd00167">
    <property type="entry name" value="SANT"/>
    <property type="match status" value="2"/>
</dbReference>
<evidence type="ECO:0000256" key="4">
    <source>
        <dbReference type="ARBA" id="ARBA00023125"/>
    </source>
</evidence>
<keyword evidence="6" id="KW-0539">Nucleus</keyword>
<accession>A0AA86S1N4</accession>
<dbReference type="Gene3D" id="1.10.10.60">
    <property type="entry name" value="Homeodomain-like"/>
    <property type="match status" value="2"/>
</dbReference>
<dbReference type="PROSITE" id="PS51294">
    <property type="entry name" value="HTH_MYB"/>
    <property type="match status" value="2"/>
</dbReference>
<feature type="domain" description="HTH myb-type" evidence="9">
    <location>
        <begin position="41"/>
        <end position="94"/>
    </location>
</feature>
<gene>
    <name evidence="10" type="ORF">AYBTSS11_LOCUS4395</name>
</gene>
<dbReference type="InterPro" id="IPR017930">
    <property type="entry name" value="Myb_dom"/>
</dbReference>
<evidence type="ECO:0000256" key="6">
    <source>
        <dbReference type="ARBA" id="ARBA00023242"/>
    </source>
</evidence>
<dbReference type="Gramene" id="rna-AYBTSS11_LOCUS4395">
    <property type="protein sequence ID" value="CAJ1929170.1"/>
    <property type="gene ID" value="gene-AYBTSS11_LOCUS4395"/>
</dbReference>
<evidence type="ECO:0000256" key="7">
    <source>
        <dbReference type="SAM" id="MobiDB-lite"/>
    </source>
</evidence>
<dbReference type="Proteomes" id="UP001189624">
    <property type="component" value="Chromosome 2"/>
</dbReference>
<dbReference type="FunFam" id="1.10.10.60:FF:000015">
    <property type="entry name" value="Transcription factor RAX3"/>
    <property type="match status" value="1"/>
</dbReference>
<dbReference type="PANTHER" id="PTHR48000">
    <property type="entry name" value="OS09G0431300 PROTEIN"/>
    <property type="match status" value="1"/>
</dbReference>
<protein>
    <submittedName>
        <fullName evidence="10">Uncharacterized protein</fullName>
    </submittedName>
</protein>
<feature type="region of interest" description="Disordered" evidence="7">
    <location>
        <begin position="151"/>
        <end position="175"/>
    </location>
</feature>
<keyword evidence="3" id="KW-0805">Transcription regulation</keyword>
<organism evidence="10 11">
    <name type="scientific">Sphenostylis stenocarpa</name>
    <dbReference type="NCBI Taxonomy" id="92480"/>
    <lineage>
        <taxon>Eukaryota</taxon>
        <taxon>Viridiplantae</taxon>
        <taxon>Streptophyta</taxon>
        <taxon>Embryophyta</taxon>
        <taxon>Tracheophyta</taxon>
        <taxon>Spermatophyta</taxon>
        <taxon>Magnoliopsida</taxon>
        <taxon>eudicotyledons</taxon>
        <taxon>Gunneridae</taxon>
        <taxon>Pentapetalae</taxon>
        <taxon>rosids</taxon>
        <taxon>fabids</taxon>
        <taxon>Fabales</taxon>
        <taxon>Fabaceae</taxon>
        <taxon>Papilionoideae</taxon>
        <taxon>50 kb inversion clade</taxon>
        <taxon>NPAAA clade</taxon>
        <taxon>indigoferoid/millettioid clade</taxon>
        <taxon>Phaseoleae</taxon>
        <taxon>Sphenostylis</taxon>
    </lineage>
</organism>
<evidence type="ECO:0000256" key="3">
    <source>
        <dbReference type="ARBA" id="ARBA00023015"/>
    </source>
</evidence>
<keyword evidence="4" id="KW-0238">DNA-binding</keyword>
<dbReference type="Pfam" id="PF00249">
    <property type="entry name" value="Myb_DNA-binding"/>
    <property type="match status" value="2"/>
</dbReference>
<evidence type="ECO:0000313" key="10">
    <source>
        <dbReference type="EMBL" id="CAJ1929170.1"/>
    </source>
</evidence>
<evidence type="ECO:0000259" key="9">
    <source>
        <dbReference type="PROSITE" id="PS51294"/>
    </source>
</evidence>
<proteinExistence type="predicted"/>
<reference evidence="10" key="1">
    <citation type="submission" date="2023-10" db="EMBL/GenBank/DDBJ databases">
        <authorList>
            <person name="Domelevo Entfellner J.-B."/>
        </authorList>
    </citation>
    <scope>NUCLEOTIDE SEQUENCE</scope>
</reference>
<feature type="domain" description="HTH myb-type" evidence="9">
    <location>
        <begin position="95"/>
        <end position="149"/>
    </location>
</feature>
<dbReference type="GO" id="GO:0005634">
    <property type="term" value="C:nucleus"/>
    <property type="evidence" value="ECO:0007669"/>
    <property type="project" value="UniProtKB-SubCell"/>
</dbReference>
<dbReference type="SUPFAM" id="SSF46689">
    <property type="entry name" value="Homeodomain-like"/>
    <property type="match status" value="1"/>
</dbReference>
<dbReference type="EMBL" id="OY731399">
    <property type="protein sequence ID" value="CAJ1929170.1"/>
    <property type="molecule type" value="Genomic_DNA"/>
</dbReference>
<dbReference type="InterPro" id="IPR001005">
    <property type="entry name" value="SANT/Myb"/>
</dbReference>
<name>A0AA86S1N4_9FABA</name>
<dbReference type="InterPro" id="IPR009057">
    <property type="entry name" value="Homeodomain-like_sf"/>
</dbReference>
<evidence type="ECO:0000256" key="2">
    <source>
        <dbReference type="ARBA" id="ARBA00022737"/>
    </source>
</evidence>
<feature type="compositionally biased region" description="Polar residues" evidence="7">
    <location>
        <begin position="159"/>
        <end position="168"/>
    </location>
</feature>
<comment type="subcellular location">
    <subcellularLocation>
        <location evidence="1">Nucleus</location>
    </subcellularLocation>
</comment>
<dbReference type="PANTHER" id="PTHR48000:SF67">
    <property type="entry name" value="MYB-LIKE DNA-BINDING DOMAIN CONTAINING PROTEIN, EXPRESSED"/>
    <property type="match status" value="1"/>
</dbReference>
<dbReference type="FunFam" id="1.10.10.60:FF:000283">
    <property type="entry name" value="Transcription factor RAX3"/>
    <property type="match status" value="1"/>
</dbReference>
<keyword evidence="2" id="KW-0677">Repeat</keyword>
<dbReference type="GO" id="GO:0003677">
    <property type="term" value="F:DNA binding"/>
    <property type="evidence" value="ECO:0007669"/>
    <property type="project" value="UniProtKB-KW"/>
</dbReference>
<dbReference type="AlphaFoldDB" id="A0AA86S1N4"/>
<evidence type="ECO:0000256" key="1">
    <source>
        <dbReference type="ARBA" id="ARBA00004123"/>
    </source>
</evidence>
<dbReference type="PROSITE" id="PS50090">
    <property type="entry name" value="MYB_LIKE"/>
    <property type="match status" value="2"/>
</dbReference>
<sequence length="377" mass="42659">MRFHHSNLSPLVPLLAPCTRPTNTQREARIAEMGRAPCCDKANVKKGPWSPEEDAKLKAYIEQHGTGGNWIALPQKIGLKRCGKSCRLRWLNYLRPNIKHGGFSEEEDNIICSLYVSIGSRWSIIAAQLPGRTDNDIKNYWNTRLKKKLLGKQRKEQQAQVRRVSNNHQKQDVKRESENLIVASEVINLVPYWSAEYSSVPMPVTDVSFQHFGLNNQTSLRNLMVNKLEGVRFSSDQQQQQQPYTNACEIPSLPDQVFPTMVNHVAVVSNETNSVTYQPTNIFEGFENFPSDFCELVCVNPHQMDRSMGSFNYGVESMDVMSNGGSTNTTSTESTSWGDMSSLVYSPLVSDYEGCRQGIPHDVVAFEECKYFGMQMQ</sequence>
<evidence type="ECO:0000259" key="8">
    <source>
        <dbReference type="PROSITE" id="PS50090"/>
    </source>
</evidence>
<dbReference type="SMART" id="SM00717">
    <property type="entry name" value="SANT"/>
    <property type="match status" value="2"/>
</dbReference>
<feature type="domain" description="Myb-like" evidence="8">
    <location>
        <begin position="95"/>
        <end position="145"/>
    </location>
</feature>
<evidence type="ECO:0000313" key="11">
    <source>
        <dbReference type="Proteomes" id="UP001189624"/>
    </source>
</evidence>
<keyword evidence="11" id="KW-1185">Reference proteome</keyword>
<evidence type="ECO:0000256" key="5">
    <source>
        <dbReference type="ARBA" id="ARBA00023163"/>
    </source>
</evidence>
<keyword evidence="5" id="KW-0804">Transcription</keyword>
<feature type="domain" description="Myb-like" evidence="8">
    <location>
        <begin position="41"/>
        <end position="94"/>
    </location>
</feature>